<gene>
    <name evidence="7" type="ORF">SAMN05660420_00875</name>
</gene>
<dbReference type="PANTHER" id="PTHR43864:SF1">
    <property type="entry name" value="XANTHINE PHOSPHORIBOSYLTRANSFERASE"/>
    <property type="match status" value="1"/>
</dbReference>
<dbReference type="RefSeq" id="WP_092345101.1">
    <property type="nucleotide sequence ID" value="NZ_FNQN01000002.1"/>
</dbReference>
<evidence type="ECO:0000256" key="3">
    <source>
        <dbReference type="ARBA" id="ARBA00022679"/>
    </source>
</evidence>
<dbReference type="STRING" id="37625.SAMN05660420_00875"/>
<sequence>MTAAEILLERIHRDGEINGELVKVDQFLNHMVDPVLIHQLGDDIAARFADVPVAKILTAETSGIMLAQAVALKLKVPFIYAKKKRPITMPDYYAAASYSFTKQESTTLYVSKEVLQAEDNILFIDDFFAKGSTLKAIEEIITQAKANLLGAAVIINKSTRRDIESILTLDDLS</sequence>
<dbReference type="AlphaFoldDB" id="A0A1H3XB58"/>
<accession>A0A1H3XB58</accession>
<keyword evidence="3 7" id="KW-0808">Transferase</keyword>
<dbReference type="Proteomes" id="UP000199409">
    <property type="component" value="Unassembled WGS sequence"/>
</dbReference>
<keyword evidence="8" id="KW-1185">Reference proteome</keyword>
<dbReference type="InterPro" id="IPR050118">
    <property type="entry name" value="Pur/Pyrimidine_PRTase"/>
</dbReference>
<keyword evidence="1" id="KW-0963">Cytoplasm</keyword>
<evidence type="ECO:0000256" key="1">
    <source>
        <dbReference type="ARBA" id="ARBA00022490"/>
    </source>
</evidence>
<reference evidence="7 8" key="1">
    <citation type="submission" date="2016-10" db="EMBL/GenBank/DDBJ databases">
        <authorList>
            <person name="de Groot N.N."/>
        </authorList>
    </citation>
    <scope>NUCLEOTIDE SEQUENCE [LARGE SCALE GENOMIC DNA]</scope>
    <source>
        <strain evidence="7 8">DSM 7343</strain>
    </source>
</reference>
<keyword evidence="4" id="KW-0660">Purine salvage</keyword>
<evidence type="ECO:0000256" key="5">
    <source>
        <dbReference type="NCBIfam" id="TIGR01744"/>
    </source>
</evidence>
<dbReference type="OrthoDB" id="9790678at2"/>
<feature type="domain" description="Phosphoribosyltransferase" evidence="6">
    <location>
        <begin position="56"/>
        <end position="161"/>
    </location>
</feature>
<dbReference type="PANTHER" id="PTHR43864">
    <property type="entry name" value="HYPOXANTHINE/GUANINE PHOSPHORIBOSYLTRANSFERASE"/>
    <property type="match status" value="1"/>
</dbReference>
<keyword evidence="2 7" id="KW-0328">Glycosyltransferase</keyword>
<dbReference type="NCBIfam" id="TIGR01744">
    <property type="entry name" value="XPRTase"/>
    <property type="match status" value="1"/>
</dbReference>
<evidence type="ECO:0000313" key="7">
    <source>
        <dbReference type="EMBL" id="SDZ95852.1"/>
    </source>
</evidence>
<dbReference type="GO" id="GO:0000310">
    <property type="term" value="F:xanthine phosphoribosyltransferase activity"/>
    <property type="evidence" value="ECO:0007669"/>
    <property type="project" value="UniProtKB-UniRule"/>
</dbReference>
<dbReference type="SUPFAM" id="SSF53271">
    <property type="entry name" value="PRTase-like"/>
    <property type="match status" value="1"/>
</dbReference>
<evidence type="ECO:0000256" key="2">
    <source>
        <dbReference type="ARBA" id="ARBA00022676"/>
    </source>
</evidence>
<protein>
    <recommendedName>
        <fullName evidence="5">Xanthine phosphoribosyltransferase</fullName>
        <ecNumber evidence="5">2.4.2.22</ecNumber>
    </recommendedName>
</protein>
<dbReference type="InterPro" id="IPR010079">
    <property type="entry name" value="Xanthine_PRibTrfase"/>
</dbReference>
<dbReference type="EC" id="2.4.2.22" evidence="5"/>
<dbReference type="InterPro" id="IPR000836">
    <property type="entry name" value="PRTase_dom"/>
</dbReference>
<evidence type="ECO:0000256" key="4">
    <source>
        <dbReference type="ARBA" id="ARBA00022726"/>
    </source>
</evidence>
<dbReference type="GO" id="GO:0046110">
    <property type="term" value="P:xanthine metabolic process"/>
    <property type="evidence" value="ECO:0007669"/>
    <property type="project" value="UniProtKB-UniRule"/>
</dbReference>
<proteinExistence type="predicted"/>
<dbReference type="CDD" id="cd06223">
    <property type="entry name" value="PRTases_typeI"/>
    <property type="match status" value="1"/>
</dbReference>
<name>A0A1H3XB58_9BACT</name>
<dbReference type="Gene3D" id="3.40.50.2020">
    <property type="match status" value="1"/>
</dbReference>
<evidence type="ECO:0000259" key="6">
    <source>
        <dbReference type="Pfam" id="PF00156"/>
    </source>
</evidence>
<dbReference type="InterPro" id="IPR029057">
    <property type="entry name" value="PRTase-like"/>
</dbReference>
<dbReference type="GO" id="GO:0006166">
    <property type="term" value="P:purine ribonucleoside salvage"/>
    <property type="evidence" value="ECO:0007669"/>
    <property type="project" value="UniProtKB-KW"/>
</dbReference>
<organism evidence="7 8">
    <name type="scientific">Desulfuromusa kysingii</name>
    <dbReference type="NCBI Taxonomy" id="37625"/>
    <lineage>
        <taxon>Bacteria</taxon>
        <taxon>Pseudomonadati</taxon>
        <taxon>Thermodesulfobacteriota</taxon>
        <taxon>Desulfuromonadia</taxon>
        <taxon>Desulfuromonadales</taxon>
        <taxon>Geopsychrobacteraceae</taxon>
        <taxon>Desulfuromusa</taxon>
    </lineage>
</organism>
<dbReference type="EMBL" id="FNQN01000002">
    <property type="protein sequence ID" value="SDZ95852.1"/>
    <property type="molecule type" value="Genomic_DNA"/>
</dbReference>
<evidence type="ECO:0000313" key="8">
    <source>
        <dbReference type="Proteomes" id="UP000199409"/>
    </source>
</evidence>
<dbReference type="Pfam" id="PF00156">
    <property type="entry name" value="Pribosyltran"/>
    <property type="match status" value="1"/>
</dbReference>